<feature type="region of interest" description="Disordered" evidence="1">
    <location>
        <begin position="193"/>
        <end position="226"/>
    </location>
</feature>
<name>A8WKY7_CAEBR</name>
<reference evidence="2 3" key="2">
    <citation type="journal article" date="2011" name="PLoS Genet.">
        <title>Caenorhabditis briggsae recombinant inbred line genotypes reveal inter-strain incompatibility and the evolution of recombination.</title>
        <authorList>
            <person name="Ross J.A."/>
            <person name="Koboldt D.C."/>
            <person name="Staisch J.E."/>
            <person name="Chamberlin H.M."/>
            <person name="Gupta B.P."/>
            <person name="Miller R.D."/>
            <person name="Baird S.E."/>
            <person name="Haag E.S."/>
        </authorList>
    </citation>
    <scope>NUCLEOTIDE SEQUENCE [LARGE SCALE GENOMIC DNA]</scope>
    <source>
        <strain evidence="2 3">AF16</strain>
    </source>
</reference>
<dbReference type="SUPFAM" id="SSF54236">
    <property type="entry name" value="Ubiquitin-like"/>
    <property type="match status" value="1"/>
</dbReference>
<evidence type="ECO:0000313" key="3">
    <source>
        <dbReference type="Proteomes" id="UP000008549"/>
    </source>
</evidence>
<dbReference type="RefSeq" id="XP_002648355.1">
    <property type="nucleotide sequence ID" value="XM_002648309.1"/>
</dbReference>
<dbReference type="HOGENOM" id="CLU_781269_0_0_1"/>
<protein>
    <submittedName>
        <fullName evidence="2">Protein CBG24550</fullName>
    </submittedName>
</protein>
<dbReference type="AlphaFoldDB" id="A8WKY7"/>
<dbReference type="KEGG" id="cbr:CBG_24550"/>
<proteinExistence type="predicted"/>
<organism evidence="2 3">
    <name type="scientific">Caenorhabditis briggsae</name>
    <dbReference type="NCBI Taxonomy" id="6238"/>
    <lineage>
        <taxon>Eukaryota</taxon>
        <taxon>Metazoa</taxon>
        <taxon>Ecdysozoa</taxon>
        <taxon>Nematoda</taxon>
        <taxon>Chromadorea</taxon>
        <taxon>Rhabditida</taxon>
        <taxon>Rhabditina</taxon>
        <taxon>Rhabditomorpha</taxon>
        <taxon>Rhabditoidea</taxon>
        <taxon>Rhabditidae</taxon>
        <taxon>Peloderinae</taxon>
        <taxon>Caenorhabditis</taxon>
    </lineage>
</organism>
<dbReference type="GeneID" id="8590358"/>
<dbReference type="InterPro" id="IPR029071">
    <property type="entry name" value="Ubiquitin-like_domsf"/>
</dbReference>
<evidence type="ECO:0000313" key="2">
    <source>
        <dbReference type="EMBL" id="CAP21133.1"/>
    </source>
</evidence>
<evidence type="ECO:0000313" key="4">
    <source>
        <dbReference type="WormBase" id="CBG24550"/>
    </source>
</evidence>
<dbReference type="EMBL" id="HE601186">
    <property type="protein sequence ID" value="CAP21133.1"/>
    <property type="molecule type" value="Genomic_DNA"/>
</dbReference>
<dbReference type="Proteomes" id="UP000008549">
    <property type="component" value="Unassembled WGS sequence"/>
</dbReference>
<sequence length="355" mass="39933">MNIRYEEFTLVSEASSHIFGFQIFYLSFCEPQRHSSLIVSKLPSIENIMNNLPLNLEAMNNAPIGDQVQMNNFLMQAAQNTLTGVYQLGIQNGVMAGIMPLNGNPNGGTLNAVVNANKQQLIAGYENQSQQHEKFRQEMMEHQTRMTNLAMEICTFLVHEQEENRAVIKEITDSMISRFPGPCVPVLCDCDDESEDKEEPTPMSTRRRSPRQREQATPYASGRKSTRNVFSSVNEIDYLPDDKTPSIQASVDSSIVFLSKSMAILVPPLTDPFNRIIINVGGLGNFAERYLFHPDLSIAKLLIRTANDLGRPREHLCFTFNGIVIEGTETPNDLGIKYDDEIKVILIYKRPVATK</sequence>
<accession>A8WKY7</accession>
<keyword evidence="3" id="KW-1185">Reference proteome</keyword>
<dbReference type="CTD" id="8590358"/>
<evidence type="ECO:0000256" key="1">
    <source>
        <dbReference type="SAM" id="MobiDB-lite"/>
    </source>
</evidence>
<reference evidence="2 3" key="1">
    <citation type="journal article" date="2003" name="PLoS Biol.">
        <title>The genome sequence of Caenorhabditis briggsae: a platform for comparative genomics.</title>
        <authorList>
            <person name="Stein L.D."/>
            <person name="Bao Z."/>
            <person name="Blasiar D."/>
            <person name="Blumenthal T."/>
            <person name="Brent M.R."/>
            <person name="Chen N."/>
            <person name="Chinwalla A."/>
            <person name="Clarke L."/>
            <person name="Clee C."/>
            <person name="Coghlan A."/>
            <person name="Coulson A."/>
            <person name="D'Eustachio P."/>
            <person name="Fitch D.H."/>
            <person name="Fulton L.A."/>
            <person name="Fulton R.E."/>
            <person name="Griffiths-Jones S."/>
            <person name="Harris T.W."/>
            <person name="Hillier L.W."/>
            <person name="Kamath R."/>
            <person name="Kuwabara P.E."/>
            <person name="Mardis E.R."/>
            <person name="Marra M.A."/>
            <person name="Miner T.L."/>
            <person name="Minx P."/>
            <person name="Mullikin J.C."/>
            <person name="Plumb R.W."/>
            <person name="Rogers J."/>
            <person name="Schein J.E."/>
            <person name="Sohrmann M."/>
            <person name="Spieth J."/>
            <person name="Stajich J.E."/>
            <person name="Wei C."/>
            <person name="Willey D."/>
            <person name="Wilson R.K."/>
            <person name="Durbin R."/>
            <person name="Waterston R.H."/>
        </authorList>
    </citation>
    <scope>NUCLEOTIDE SEQUENCE [LARGE SCALE GENOMIC DNA]</scope>
    <source>
        <strain evidence="2 3">AF16</strain>
    </source>
</reference>
<dbReference type="CDD" id="cd01763">
    <property type="entry name" value="Ubl_SUMO_like"/>
    <property type="match status" value="1"/>
</dbReference>
<gene>
    <name evidence="2 4" type="ORF">CBG24550</name>
    <name evidence="2" type="ORF">CBG_24550</name>
</gene>
<dbReference type="Gene3D" id="3.10.20.90">
    <property type="entry name" value="Phosphatidylinositol 3-kinase Catalytic Subunit, Chain A, domain 1"/>
    <property type="match status" value="1"/>
</dbReference>
<dbReference type="WormBase" id="CBG24550">
    <property type="protein sequence ID" value="CBP47927"/>
    <property type="gene ID" value="WBGene00042636"/>
</dbReference>
<dbReference type="eggNOG" id="ENOG502TK5Z">
    <property type="taxonomic scope" value="Eukaryota"/>
</dbReference>